<evidence type="ECO:0000256" key="13">
    <source>
        <dbReference type="ARBA" id="ARBA00060881"/>
    </source>
</evidence>
<evidence type="ECO:0000256" key="10">
    <source>
        <dbReference type="ARBA" id="ARBA00023027"/>
    </source>
</evidence>
<dbReference type="PROSITE" id="PS50172">
    <property type="entry name" value="BRCT"/>
    <property type="match status" value="1"/>
</dbReference>
<reference evidence="17 18" key="1">
    <citation type="journal article" date="2015" name="Nature">
        <title>rRNA introns, odd ribosomes, and small enigmatic genomes across a large radiation of phyla.</title>
        <authorList>
            <person name="Brown C.T."/>
            <person name="Hug L.A."/>
            <person name="Thomas B.C."/>
            <person name="Sharon I."/>
            <person name="Castelle C.J."/>
            <person name="Singh A."/>
            <person name="Wilkins M.J."/>
            <person name="Williams K.H."/>
            <person name="Banfield J.F."/>
        </authorList>
    </citation>
    <scope>NUCLEOTIDE SEQUENCE [LARGE SCALE GENOMIC DNA]</scope>
</reference>
<evidence type="ECO:0000256" key="6">
    <source>
        <dbReference type="ARBA" id="ARBA00022723"/>
    </source>
</evidence>
<dbReference type="GO" id="GO:0046872">
    <property type="term" value="F:metal ion binding"/>
    <property type="evidence" value="ECO:0007669"/>
    <property type="project" value="UniProtKB-KW"/>
</dbReference>
<evidence type="ECO:0000256" key="11">
    <source>
        <dbReference type="ARBA" id="ARBA00023204"/>
    </source>
</evidence>
<dbReference type="EC" id="6.5.1.2" evidence="2 14"/>
<dbReference type="Pfam" id="PF14520">
    <property type="entry name" value="HHH_5"/>
    <property type="match status" value="1"/>
</dbReference>
<dbReference type="Pfam" id="PF03120">
    <property type="entry name" value="OB_DNA_ligase"/>
    <property type="match status" value="1"/>
</dbReference>
<dbReference type="GO" id="GO:0005829">
    <property type="term" value="C:cytosol"/>
    <property type="evidence" value="ECO:0007669"/>
    <property type="project" value="TreeGrafter"/>
</dbReference>
<comment type="caution">
    <text evidence="17">The sequence shown here is derived from an EMBL/GenBank/DDBJ whole genome shotgun (WGS) entry which is preliminary data.</text>
</comment>
<feature type="binding site" evidence="14">
    <location>
        <position position="479"/>
    </location>
    <ligand>
        <name>Zn(2+)</name>
        <dbReference type="ChEBI" id="CHEBI:29105"/>
    </ligand>
</feature>
<keyword evidence="8 14" id="KW-0862">Zinc</keyword>
<dbReference type="FunFam" id="2.40.50.140:FF:000012">
    <property type="entry name" value="DNA ligase"/>
    <property type="match status" value="1"/>
</dbReference>
<feature type="binding site" evidence="14">
    <location>
        <position position="175"/>
    </location>
    <ligand>
        <name>NAD(+)</name>
        <dbReference type="ChEBI" id="CHEBI:57540"/>
    </ligand>
</feature>
<feature type="binding site" evidence="14">
    <location>
        <position position="427"/>
    </location>
    <ligand>
        <name>Zn(2+)</name>
        <dbReference type="ChEBI" id="CHEBI:29105"/>
    </ligand>
</feature>
<dbReference type="NCBIfam" id="NF005932">
    <property type="entry name" value="PRK07956.1"/>
    <property type="match status" value="1"/>
</dbReference>
<evidence type="ECO:0000313" key="18">
    <source>
        <dbReference type="Proteomes" id="UP000033876"/>
    </source>
</evidence>
<organism evidence="17 18">
    <name type="scientific">Candidatus Nomurabacteria bacterium GW2011_GWB1_37_5</name>
    <dbReference type="NCBI Taxonomy" id="1618742"/>
    <lineage>
        <taxon>Bacteria</taxon>
        <taxon>Candidatus Nomuraibacteriota</taxon>
    </lineage>
</organism>
<dbReference type="GO" id="GO:0003677">
    <property type="term" value="F:DNA binding"/>
    <property type="evidence" value="ECO:0007669"/>
    <property type="project" value="InterPro"/>
</dbReference>
<dbReference type="SMART" id="SM00532">
    <property type="entry name" value="LIGANc"/>
    <property type="match status" value="1"/>
</dbReference>
<dbReference type="PATRIC" id="fig|1618742.3.peg.495"/>
<feature type="binding site" evidence="14">
    <location>
        <position position="430"/>
    </location>
    <ligand>
        <name>Zn(2+)</name>
        <dbReference type="ChEBI" id="CHEBI:29105"/>
    </ligand>
</feature>
<dbReference type="CDD" id="cd00114">
    <property type="entry name" value="LIGANc"/>
    <property type="match status" value="1"/>
</dbReference>
<dbReference type="InterPro" id="IPR013839">
    <property type="entry name" value="DNAligase_adenylation"/>
</dbReference>
<feature type="region of interest" description="Disordered" evidence="15">
    <location>
        <begin position="436"/>
        <end position="464"/>
    </location>
</feature>
<name>A0A0G0H929_9BACT</name>
<evidence type="ECO:0000256" key="5">
    <source>
        <dbReference type="ARBA" id="ARBA00022705"/>
    </source>
</evidence>
<dbReference type="InterPro" id="IPR010994">
    <property type="entry name" value="RuvA_2-like"/>
</dbReference>
<evidence type="ECO:0000256" key="12">
    <source>
        <dbReference type="ARBA" id="ARBA00034005"/>
    </source>
</evidence>
<evidence type="ECO:0000256" key="4">
    <source>
        <dbReference type="ARBA" id="ARBA00022598"/>
    </source>
</evidence>
<dbReference type="InterPro" id="IPR036420">
    <property type="entry name" value="BRCT_dom_sf"/>
</dbReference>
<dbReference type="InterPro" id="IPR001679">
    <property type="entry name" value="DNA_ligase"/>
</dbReference>
<dbReference type="InterPro" id="IPR004150">
    <property type="entry name" value="NAD_DNA_ligase_OB"/>
</dbReference>
<dbReference type="Proteomes" id="UP000033876">
    <property type="component" value="Unassembled WGS sequence"/>
</dbReference>
<dbReference type="PANTHER" id="PTHR23389:SF9">
    <property type="entry name" value="DNA LIGASE"/>
    <property type="match status" value="1"/>
</dbReference>
<dbReference type="SUPFAM" id="SSF50249">
    <property type="entry name" value="Nucleic acid-binding proteins"/>
    <property type="match status" value="1"/>
</dbReference>
<dbReference type="AlphaFoldDB" id="A0A0G0H929"/>
<comment type="cofactor">
    <cofactor evidence="14">
        <name>Mg(2+)</name>
        <dbReference type="ChEBI" id="CHEBI:18420"/>
    </cofactor>
    <cofactor evidence="14">
        <name>Mn(2+)</name>
        <dbReference type="ChEBI" id="CHEBI:29035"/>
    </cofactor>
</comment>
<dbReference type="InterPro" id="IPR013840">
    <property type="entry name" value="DNAligase_N"/>
</dbReference>
<dbReference type="GO" id="GO:0006260">
    <property type="term" value="P:DNA replication"/>
    <property type="evidence" value="ECO:0007669"/>
    <property type="project" value="UniProtKB-KW"/>
</dbReference>
<dbReference type="PANTHER" id="PTHR23389">
    <property type="entry name" value="CHROMOSOME TRANSMISSION FIDELITY FACTOR 18"/>
    <property type="match status" value="1"/>
</dbReference>
<keyword evidence="7 14" id="KW-0227">DNA damage</keyword>
<keyword evidence="14" id="KW-0464">Manganese</keyword>
<dbReference type="Gene3D" id="2.40.50.140">
    <property type="entry name" value="Nucleic acid-binding proteins"/>
    <property type="match status" value="1"/>
</dbReference>
<feature type="binding site" evidence="14">
    <location>
        <position position="116"/>
    </location>
    <ligand>
        <name>NAD(+)</name>
        <dbReference type="ChEBI" id="CHEBI:57540"/>
    </ligand>
</feature>
<evidence type="ECO:0000256" key="7">
    <source>
        <dbReference type="ARBA" id="ARBA00022763"/>
    </source>
</evidence>
<feature type="binding site" evidence="14">
    <location>
        <position position="333"/>
    </location>
    <ligand>
        <name>NAD(+)</name>
        <dbReference type="ChEBI" id="CHEBI:57540"/>
    </ligand>
</feature>
<dbReference type="SUPFAM" id="SSF52113">
    <property type="entry name" value="BRCT domain"/>
    <property type="match status" value="1"/>
</dbReference>
<feature type="binding site" evidence="14">
    <location>
        <begin position="35"/>
        <end position="39"/>
    </location>
    <ligand>
        <name>NAD(+)</name>
        <dbReference type="ChEBI" id="CHEBI:57540"/>
    </ligand>
</feature>
<keyword evidence="11 14" id="KW-0234">DNA repair</keyword>
<dbReference type="Pfam" id="PF01653">
    <property type="entry name" value="DNA_ligase_aden"/>
    <property type="match status" value="1"/>
</dbReference>
<evidence type="ECO:0000259" key="16">
    <source>
        <dbReference type="PROSITE" id="PS50172"/>
    </source>
</evidence>
<evidence type="ECO:0000256" key="15">
    <source>
        <dbReference type="SAM" id="MobiDB-lite"/>
    </source>
</evidence>
<gene>
    <name evidence="14" type="primary">ligA</name>
    <name evidence="17" type="ORF">US50_C0027G0004</name>
</gene>
<dbReference type="SUPFAM" id="SSF56091">
    <property type="entry name" value="DNA ligase/mRNA capping enzyme, catalytic domain"/>
    <property type="match status" value="1"/>
</dbReference>
<feature type="compositionally biased region" description="Basic and acidic residues" evidence="15">
    <location>
        <begin position="436"/>
        <end position="456"/>
    </location>
</feature>
<dbReference type="InterPro" id="IPR001357">
    <property type="entry name" value="BRCT_dom"/>
</dbReference>
<dbReference type="NCBIfam" id="TIGR00575">
    <property type="entry name" value="dnlj"/>
    <property type="match status" value="1"/>
</dbReference>
<dbReference type="Gene3D" id="1.10.287.610">
    <property type="entry name" value="Helix hairpin bin"/>
    <property type="match status" value="1"/>
</dbReference>
<dbReference type="Gene3D" id="3.40.50.10190">
    <property type="entry name" value="BRCT domain"/>
    <property type="match status" value="1"/>
</dbReference>
<sequence length="715" mass="80436">MGEKKQIKERILKLCAQITDLRYRYHVLNDPTVTDEIYDSLTRELRKLGSENPEFLDIVNSIDRVAGKPLDKFIKVAHTVPMLSLNDIFSTDELNDWEKRITKLLPAAAKLSYFSELKYDGLAVSLIYEKGQFVRGATRGDGKIGEDITENLKMIENLPLKLKAPYPNYIEVRGEAVMSKAVFERLNKKNEREDKAMFANTRNAAAGSLRQLDSKLTKERHLDFFAYDIAEIKWPAERGPTSRTEPRGRTPGSRLITHSDKHKLLREFGFVTGEYEAICSDLDEVNKFIGKVSEIRPKYPYGTDGVVISVDNLDLQNVLGVVGKAPRYMAAYKYPAEKATTIVKEIRINVGRTGVLTPLAVFEPTLVAGSTISKATLHNMDQIERLDIRMGDTVVIQKAGDVIPEVVEVLPKMRTGKEKKFKMPEKCPVCGAQVERRTSETKAGKRSVLEEERSDGKGPTSRRLLNDLSTQSESVAYYCSNPKCPAKNRRGMQHFVNILEIYEVGPKVLDRFKDEGLISDAADLFTLKKEDIAGLERFGEKSADNILASIESHKKIPLWRFIYALGILHVGEQTAKDLAEQFGSYKKIKSASFEKFGEIENIGPVVAKSVYEFFQQKENINFIDKLFKNRVRVLKGEKRKVGKFSGFSFVITGTLSSMSREKAKEEILNQGGRVGSAVSKETDYLVVGEEPGSKLKEAQKLGVKTLSEAEFLKML</sequence>
<feature type="domain" description="BRCT" evidence="16">
    <location>
        <begin position="639"/>
        <end position="715"/>
    </location>
</feature>
<keyword evidence="5 14" id="KW-0235">DNA replication</keyword>
<dbReference type="EMBL" id="LBTF01000027">
    <property type="protein sequence ID" value="KKQ35055.1"/>
    <property type="molecule type" value="Genomic_DNA"/>
</dbReference>
<dbReference type="InterPro" id="IPR041663">
    <property type="entry name" value="DisA/LigA_HHH"/>
</dbReference>
<proteinExistence type="inferred from homology"/>
<keyword evidence="10 14" id="KW-0520">NAD</keyword>
<dbReference type="SUPFAM" id="SSF47781">
    <property type="entry name" value="RuvA domain 2-like"/>
    <property type="match status" value="1"/>
</dbReference>
<dbReference type="PIRSF" id="PIRSF001604">
    <property type="entry name" value="LigA"/>
    <property type="match status" value="1"/>
</dbReference>
<dbReference type="GO" id="GO:0003911">
    <property type="term" value="F:DNA ligase (NAD+) activity"/>
    <property type="evidence" value="ECO:0007669"/>
    <property type="project" value="UniProtKB-UniRule"/>
</dbReference>
<dbReference type="Gene3D" id="6.20.10.30">
    <property type="match status" value="1"/>
</dbReference>
<dbReference type="Pfam" id="PF00533">
    <property type="entry name" value="BRCT"/>
    <property type="match status" value="1"/>
</dbReference>
<dbReference type="FunFam" id="1.10.150.20:FF:000006">
    <property type="entry name" value="DNA ligase"/>
    <property type="match status" value="1"/>
</dbReference>
<dbReference type="GO" id="GO:0006281">
    <property type="term" value="P:DNA repair"/>
    <property type="evidence" value="ECO:0007669"/>
    <property type="project" value="UniProtKB-KW"/>
</dbReference>
<dbReference type="CDD" id="cd17748">
    <property type="entry name" value="BRCT_DNA_ligase_like"/>
    <property type="match status" value="1"/>
</dbReference>
<keyword evidence="4 14" id="KW-0436">Ligase</keyword>
<evidence type="ECO:0000256" key="3">
    <source>
        <dbReference type="ARBA" id="ARBA00013308"/>
    </source>
</evidence>
<evidence type="ECO:0000256" key="1">
    <source>
        <dbReference type="ARBA" id="ARBA00004067"/>
    </source>
</evidence>
<evidence type="ECO:0000256" key="8">
    <source>
        <dbReference type="ARBA" id="ARBA00022833"/>
    </source>
</evidence>
<evidence type="ECO:0000256" key="2">
    <source>
        <dbReference type="ARBA" id="ARBA00012722"/>
    </source>
</evidence>
<evidence type="ECO:0000256" key="14">
    <source>
        <dbReference type="HAMAP-Rule" id="MF_01588"/>
    </source>
</evidence>
<evidence type="ECO:0000256" key="9">
    <source>
        <dbReference type="ARBA" id="ARBA00022842"/>
    </source>
</evidence>
<dbReference type="SMART" id="SM00292">
    <property type="entry name" value="BRCT"/>
    <property type="match status" value="1"/>
</dbReference>
<keyword evidence="6 14" id="KW-0479">Metal-binding</keyword>
<comment type="similarity">
    <text evidence="13 14">Belongs to the NAD-dependent DNA ligase family. LigA subfamily.</text>
</comment>
<feature type="binding site" evidence="14">
    <location>
        <position position="139"/>
    </location>
    <ligand>
        <name>NAD(+)</name>
        <dbReference type="ChEBI" id="CHEBI:57540"/>
    </ligand>
</feature>
<dbReference type="Gene3D" id="3.30.470.30">
    <property type="entry name" value="DNA ligase/mRNA capping enzyme"/>
    <property type="match status" value="1"/>
</dbReference>
<dbReference type="HAMAP" id="MF_01588">
    <property type="entry name" value="DNA_ligase_A"/>
    <property type="match status" value="1"/>
</dbReference>
<protein>
    <recommendedName>
        <fullName evidence="3 14">DNA ligase</fullName>
        <ecNumber evidence="2 14">6.5.1.2</ecNumber>
    </recommendedName>
    <alternativeName>
        <fullName evidence="14">Polydeoxyribonucleotide synthase [NAD(+)]</fullName>
    </alternativeName>
</protein>
<feature type="active site" description="N6-AMP-lysine intermediate" evidence="14">
    <location>
        <position position="118"/>
    </location>
</feature>
<comment type="function">
    <text evidence="1 14">DNA ligase that catalyzes the formation of phosphodiester linkages between 5'-phosphoryl and 3'-hydroxyl groups in double-stranded DNA using NAD as a coenzyme and as the energy source for the reaction. It is essential for DNA replication and repair of damaged DNA.</text>
</comment>
<comment type="caution">
    <text evidence="14">Lacks conserved residue(s) required for the propagation of feature annotation.</text>
</comment>
<dbReference type="InterPro" id="IPR003583">
    <property type="entry name" value="Hlx-hairpin-Hlx_DNA-bd_motif"/>
</dbReference>
<keyword evidence="9 14" id="KW-0460">Magnesium</keyword>
<comment type="catalytic activity">
    <reaction evidence="12 14">
        <text>NAD(+) + (deoxyribonucleotide)n-3'-hydroxyl + 5'-phospho-(deoxyribonucleotide)m = (deoxyribonucleotide)n+m + AMP + beta-nicotinamide D-nucleotide.</text>
        <dbReference type="EC" id="6.5.1.2"/>
    </reaction>
</comment>
<dbReference type="Pfam" id="PF12826">
    <property type="entry name" value="HHH_2"/>
    <property type="match status" value="1"/>
</dbReference>
<evidence type="ECO:0000313" key="17">
    <source>
        <dbReference type="EMBL" id="KKQ35055.1"/>
    </source>
</evidence>
<dbReference type="SMART" id="SM00278">
    <property type="entry name" value="HhH1"/>
    <property type="match status" value="3"/>
</dbReference>
<feature type="binding site" evidence="14">
    <location>
        <position position="484"/>
    </location>
    <ligand>
        <name>Zn(2+)</name>
        <dbReference type="ChEBI" id="CHEBI:29105"/>
    </ligand>
</feature>
<feature type="binding site" evidence="14">
    <location>
        <begin position="84"/>
        <end position="85"/>
    </location>
    <ligand>
        <name>NAD(+)</name>
        <dbReference type="ChEBI" id="CHEBI:57540"/>
    </ligand>
</feature>
<accession>A0A0G0H929</accession>
<dbReference type="Gene3D" id="1.10.150.20">
    <property type="entry name" value="5' to 3' exonuclease, C-terminal subdomain"/>
    <property type="match status" value="2"/>
</dbReference>
<dbReference type="InterPro" id="IPR012340">
    <property type="entry name" value="NA-bd_OB-fold"/>
</dbReference>